<sequence>MKLKYARKTLTFLALIFLFTGFTSYKKVEKVKETVKEEDKYKIIPKPLILKEENGYFELDNRTMIYIENRSMEFMNLENRFVDELKMETGISLLTSDTKPLGNSIFIKQVNDLEAEEYELNVTNNKILIKASTAAGGYYALQSLKQLLPLENYSTKIPIHKIPAVYIKDKPVFEWRGYMLDVSRHFYGKEKVKEVLDFMASLKLNRFHMHLADDQGWRLEIKKYPKLTSVGAWRVNYTNHDETVNNWWGLPVQMDGEKATYGGFYTQEDMKEIIAYAKARHIEVIPEIDVPGHSQEILASYPHVSCDDGNYKVATGGVYKDNALCASKEETYTFLEEVLGEVMDLFPFNYIHIGGDECNKEGWKNHQQCQDLIKVKGLKDEDGLQSYFIKRVEKIVNAKGKDLIGWDEILEGGLAPNATVMSWRGEQGGIAAAKAKHRVIMTPNFANYLDLKQGQPDFEPNLGYSEALLSTCYNYSVIPDGLTQEESQYILGTQGNLWTESISDWGKLTYMTFPRLFAVAENGWTPEKMQDFDDFINRLAPRLEYLKANNIRYANSVYNPWIHQKGIGNTIEVSLSSELSNPDIRYTIDGTSPTVSSEKYVTPFTISETTTIKSAIFKNGKRLGNIIEKTYPIHKAAGAKVIYHNSYDKKYKAAGETALTDLNYGQLLAQEDENWQGFNEDVDIELVLDGPTDIKCVSVISLKKTIGAIYPPRQIEIYGSSDGIDYQKIGDSGFIKTSLIQGRNRIKTDISCKARNIKNLRIKAYLINPIPDGHHKEGQKSYLLIDEVIVF</sequence>
<dbReference type="GO" id="GO:0005975">
    <property type="term" value="P:carbohydrate metabolic process"/>
    <property type="evidence" value="ECO:0007669"/>
    <property type="project" value="InterPro"/>
</dbReference>
<evidence type="ECO:0000256" key="1">
    <source>
        <dbReference type="ARBA" id="ARBA00001231"/>
    </source>
</evidence>
<dbReference type="InterPro" id="IPR029018">
    <property type="entry name" value="Hex-like_dom2"/>
</dbReference>
<feature type="domain" description="Glycoside hydrolase family 20 catalytic" evidence="7">
    <location>
        <begin position="173"/>
        <end position="526"/>
    </location>
</feature>
<evidence type="ECO:0000256" key="6">
    <source>
        <dbReference type="PIRSR" id="PIRSR625705-1"/>
    </source>
</evidence>
<dbReference type="Gene3D" id="3.30.379.10">
    <property type="entry name" value="Chitobiase/beta-hexosaminidase domain 2-like"/>
    <property type="match status" value="1"/>
</dbReference>
<feature type="domain" description="GH29D-like beta-sandwich" evidence="9">
    <location>
        <begin position="570"/>
        <end position="624"/>
    </location>
</feature>
<dbReference type="SUPFAM" id="SSF51445">
    <property type="entry name" value="(Trans)glycosidases"/>
    <property type="match status" value="1"/>
</dbReference>
<keyword evidence="5" id="KW-0326">Glycosidase</keyword>
<dbReference type="EC" id="3.2.1.52" evidence="3"/>
<dbReference type="PANTHER" id="PTHR22600:SF57">
    <property type="entry name" value="BETA-N-ACETYLHEXOSAMINIDASE"/>
    <property type="match status" value="1"/>
</dbReference>
<dbReference type="PRINTS" id="PR00738">
    <property type="entry name" value="GLHYDRLASE20"/>
</dbReference>
<feature type="active site" description="Proton donor" evidence="6">
    <location>
        <position position="357"/>
    </location>
</feature>
<organism evidence="10 11">
    <name type="scientific">Arenibacter troitsensis</name>
    <dbReference type="NCBI Taxonomy" id="188872"/>
    <lineage>
        <taxon>Bacteria</taxon>
        <taxon>Pseudomonadati</taxon>
        <taxon>Bacteroidota</taxon>
        <taxon>Flavobacteriia</taxon>
        <taxon>Flavobacteriales</taxon>
        <taxon>Flavobacteriaceae</taxon>
        <taxon>Arenibacter</taxon>
    </lineage>
</organism>
<dbReference type="GO" id="GO:0016020">
    <property type="term" value="C:membrane"/>
    <property type="evidence" value="ECO:0007669"/>
    <property type="project" value="TreeGrafter"/>
</dbReference>
<evidence type="ECO:0000256" key="2">
    <source>
        <dbReference type="ARBA" id="ARBA00006285"/>
    </source>
</evidence>
<dbReference type="CDD" id="cd06563">
    <property type="entry name" value="GH20_chitobiase-like"/>
    <property type="match status" value="1"/>
</dbReference>
<name>A0A1X7I2P5_9FLAO</name>
<dbReference type="InterPro" id="IPR059177">
    <property type="entry name" value="GH29D-like_dom"/>
</dbReference>
<dbReference type="SUPFAM" id="SSF55545">
    <property type="entry name" value="beta-N-acetylhexosaminidase-like domain"/>
    <property type="match status" value="1"/>
</dbReference>
<protein>
    <recommendedName>
        <fullName evidence="3">beta-N-acetylhexosaminidase</fullName>
        <ecNumber evidence="3">3.2.1.52</ecNumber>
    </recommendedName>
</protein>
<evidence type="ECO:0000313" key="10">
    <source>
        <dbReference type="EMBL" id="SMG08621.1"/>
    </source>
</evidence>
<evidence type="ECO:0000259" key="7">
    <source>
        <dbReference type="Pfam" id="PF00728"/>
    </source>
</evidence>
<dbReference type="RefSeq" id="WP_085495614.1">
    <property type="nucleotide sequence ID" value="NZ_FXAO01000001.1"/>
</dbReference>
<proteinExistence type="inferred from homology"/>
<evidence type="ECO:0000259" key="9">
    <source>
        <dbReference type="Pfam" id="PF13290"/>
    </source>
</evidence>
<dbReference type="PANTHER" id="PTHR22600">
    <property type="entry name" value="BETA-HEXOSAMINIDASE"/>
    <property type="match status" value="1"/>
</dbReference>
<comment type="similarity">
    <text evidence="2">Belongs to the glycosyl hydrolase 20 family.</text>
</comment>
<dbReference type="EMBL" id="FXAO01000001">
    <property type="protein sequence ID" value="SMG08621.1"/>
    <property type="molecule type" value="Genomic_DNA"/>
</dbReference>
<dbReference type="GO" id="GO:0004563">
    <property type="term" value="F:beta-N-acetylhexosaminidase activity"/>
    <property type="evidence" value="ECO:0007669"/>
    <property type="project" value="UniProtKB-EC"/>
</dbReference>
<evidence type="ECO:0000256" key="4">
    <source>
        <dbReference type="ARBA" id="ARBA00022801"/>
    </source>
</evidence>
<dbReference type="Proteomes" id="UP000193420">
    <property type="component" value="Unassembled WGS sequence"/>
</dbReference>
<dbReference type="InterPro" id="IPR015882">
    <property type="entry name" value="HEX_bac_N"/>
</dbReference>
<dbReference type="AlphaFoldDB" id="A0A1X7I2P5"/>
<dbReference type="InterPro" id="IPR025705">
    <property type="entry name" value="Beta_hexosaminidase_sua/sub"/>
</dbReference>
<dbReference type="Pfam" id="PF13290">
    <property type="entry name" value="CHB_HEX_C_1"/>
    <property type="match status" value="1"/>
</dbReference>
<dbReference type="GO" id="GO:0030203">
    <property type="term" value="P:glycosaminoglycan metabolic process"/>
    <property type="evidence" value="ECO:0007669"/>
    <property type="project" value="TreeGrafter"/>
</dbReference>
<dbReference type="OrthoDB" id="9763537at2"/>
<evidence type="ECO:0000259" key="8">
    <source>
        <dbReference type="Pfam" id="PF02838"/>
    </source>
</evidence>
<gene>
    <name evidence="10" type="ORF">SAMN03080602_00365</name>
</gene>
<dbReference type="InterPro" id="IPR015883">
    <property type="entry name" value="Glyco_hydro_20_cat"/>
</dbReference>
<accession>A0A1X7I2P5</accession>
<evidence type="ECO:0000256" key="3">
    <source>
        <dbReference type="ARBA" id="ARBA00012663"/>
    </source>
</evidence>
<evidence type="ECO:0000313" key="11">
    <source>
        <dbReference type="Proteomes" id="UP000193420"/>
    </source>
</evidence>
<comment type="catalytic activity">
    <reaction evidence="1">
        <text>Hydrolysis of terminal non-reducing N-acetyl-D-hexosamine residues in N-acetyl-beta-D-hexosaminides.</text>
        <dbReference type="EC" id="3.2.1.52"/>
    </reaction>
</comment>
<dbReference type="Pfam" id="PF00728">
    <property type="entry name" value="Glyco_hydro_20"/>
    <property type="match status" value="1"/>
</dbReference>
<dbReference type="Gene3D" id="3.20.20.80">
    <property type="entry name" value="Glycosidases"/>
    <property type="match status" value="1"/>
</dbReference>
<feature type="domain" description="Beta-hexosaminidase bacterial type N-terminal" evidence="8">
    <location>
        <begin position="41"/>
        <end position="169"/>
    </location>
</feature>
<keyword evidence="11" id="KW-1185">Reference proteome</keyword>
<reference evidence="11" key="1">
    <citation type="submission" date="2017-04" db="EMBL/GenBank/DDBJ databases">
        <authorList>
            <person name="Varghese N."/>
            <person name="Submissions S."/>
        </authorList>
    </citation>
    <scope>NUCLEOTIDE SEQUENCE [LARGE SCALE GENOMIC DNA]</scope>
    <source>
        <strain evidence="11">DSM 19835</strain>
    </source>
</reference>
<dbReference type="STRING" id="188872.SAMN03080602_00365"/>
<dbReference type="InterPro" id="IPR017853">
    <property type="entry name" value="GH"/>
</dbReference>
<dbReference type="Pfam" id="PF02838">
    <property type="entry name" value="Glyco_hydro_20b"/>
    <property type="match status" value="1"/>
</dbReference>
<keyword evidence="4" id="KW-0378">Hydrolase</keyword>
<evidence type="ECO:0000256" key="5">
    <source>
        <dbReference type="ARBA" id="ARBA00023295"/>
    </source>
</evidence>